<proteinExistence type="predicted"/>
<feature type="disulfide bond" evidence="2">
    <location>
        <begin position="583"/>
        <end position="592"/>
    </location>
</feature>
<keyword evidence="2" id="KW-0245">EGF-like domain</keyword>
<feature type="chain" id="PRO_5036453653" evidence="5">
    <location>
        <begin position="27"/>
        <end position="671"/>
    </location>
</feature>
<feature type="compositionally biased region" description="Basic and acidic residues" evidence="4">
    <location>
        <begin position="67"/>
        <end position="77"/>
    </location>
</feature>
<dbReference type="SMART" id="SM00181">
    <property type="entry name" value="EGF"/>
    <property type="match status" value="2"/>
</dbReference>
<feature type="disulfide bond" evidence="2">
    <location>
        <begin position="423"/>
        <end position="432"/>
    </location>
</feature>
<protein>
    <submittedName>
        <fullName evidence="8">Putative hemocytin</fullName>
    </submittedName>
</protein>
<reference evidence="8" key="1">
    <citation type="submission" date="2020-08" db="EMBL/GenBank/DDBJ databases">
        <title>Multicomponent nature underlies the extraordinary mechanical properties of spider dragline silk.</title>
        <authorList>
            <person name="Kono N."/>
            <person name="Nakamura H."/>
            <person name="Mori M."/>
            <person name="Yoshida Y."/>
            <person name="Ohtoshi R."/>
            <person name="Malay A.D."/>
            <person name="Moran D.A.P."/>
            <person name="Tomita M."/>
            <person name="Numata K."/>
            <person name="Arakawa K."/>
        </authorList>
    </citation>
    <scope>NUCLEOTIDE SEQUENCE</scope>
</reference>
<dbReference type="InterPro" id="IPR000742">
    <property type="entry name" value="EGF"/>
</dbReference>
<feature type="disulfide bond" evidence="3">
    <location>
        <begin position="502"/>
        <end position="545"/>
    </location>
</feature>
<feature type="domain" description="Sushi" evidence="7">
    <location>
        <begin position="500"/>
        <end position="563"/>
    </location>
</feature>
<feature type="compositionally biased region" description="Polar residues" evidence="4">
    <location>
        <begin position="56"/>
        <end position="66"/>
    </location>
</feature>
<organism evidence="8 9">
    <name type="scientific">Trichonephila inaurata madagascariensis</name>
    <dbReference type="NCBI Taxonomy" id="2747483"/>
    <lineage>
        <taxon>Eukaryota</taxon>
        <taxon>Metazoa</taxon>
        <taxon>Ecdysozoa</taxon>
        <taxon>Arthropoda</taxon>
        <taxon>Chelicerata</taxon>
        <taxon>Arachnida</taxon>
        <taxon>Araneae</taxon>
        <taxon>Araneomorphae</taxon>
        <taxon>Entelegynae</taxon>
        <taxon>Araneoidea</taxon>
        <taxon>Nephilidae</taxon>
        <taxon>Trichonephila</taxon>
        <taxon>Trichonephila inaurata</taxon>
    </lineage>
</organism>
<feature type="domain" description="Sushi" evidence="7">
    <location>
        <begin position="67"/>
        <end position="130"/>
    </location>
</feature>
<keyword evidence="3" id="KW-0768">Sushi</keyword>
<dbReference type="Gene3D" id="2.10.25.10">
    <property type="entry name" value="Laminin"/>
    <property type="match status" value="1"/>
</dbReference>
<keyword evidence="9" id="KW-1185">Reference proteome</keyword>
<evidence type="ECO:0000256" key="4">
    <source>
        <dbReference type="SAM" id="MobiDB-lite"/>
    </source>
</evidence>
<dbReference type="SUPFAM" id="SSF57196">
    <property type="entry name" value="EGF/Laminin"/>
    <property type="match status" value="2"/>
</dbReference>
<dbReference type="EMBL" id="BMAV01025067">
    <property type="protein sequence ID" value="GFS38120.1"/>
    <property type="molecule type" value="Genomic_DNA"/>
</dbReference>
<keyword evidence="5" id="KW-0732">Signal</keyword>
<dbReference type="PROSITE" id="PS00022">
    <property type="entry name" value="EGF_1"/>
    <property type="match status" value="2"/>
</dbReference>
<evidence type="ECO:0000256" key="2">
    <source>
        <dbReference type="PROSITE-ProRule" id="PRU00076"/>
    </source>
</evidence>
<evidence type="ECO:0000313" key="9">
    <source>
        <dbReference type="Proteomes" id="UP000886998"/>
    </source>
</evidence>
<dbReference type="PROSITE" id="PS50923">
    <property type="entry name" value="SUSHI"/>
    <property type="match status" value="4"/>
</dbReference>
<evidence type="ECO:0000313" key="8">
    <source>
        <dbReference type="EMBL" id="GFS38120.1"/>
    </source>
</evidence>
<dbReference type="SUPFAM" id="SSF57535">
    <property type="entry name" value="Complement control module/SCR domain"/>
    <property type="match status" value="1"/>
</dbReference>
<evidence type="ECO:0000256" key="5">
    <source>
        <dbReference type="SAM" id="SignalP"/>
    </source>
</evidence>
<dbReference type="PROSITE" id="PS50026">
    <property type="entry name" value="EGF_3"/>
    <property type="match status" value="2"/>
</dbReference>
<feature type="compositionally biased region" description="Low complexity" evidence="4">
    <location>
        <begin position="139"/>
        <end position="177"/>
    </location>
</feature>
<dbReference type="AlphaFoldDB" id="A0A8X6MBA2"/>
<keyword evidence="1 2" id="KW-1015">Disulfide bond</keyword>
<dbReference type="Gene3D" id="2.10.70.10">
    <property type="entry name" value="Complement Module, domain 1"/>
    <property type="match status" value="1"/>
</dbReference>
<evidence type="ECO:0000259" key="6">
    <source>
        <dbReference type="PROSITE" id="PS50026"/>
    </source>
</evidence>
<feature type="disulfide bond" evidence="3">
    <location>
        <begin position="69"/>
        <end position="112"/>
    </location>
</feature>
<dbReference type="SMART" id="SM00032">
    <property type="entry name" value="CCP"/>
    <property type="match status" value="7"/>
</dbReference>
<evidence type="ECO:0000256" key="1">
    <source>
        <dbReference type="ARBA" id="ARBA00023157"/>
    </source>
</evidence>
<evidence type="ECO:0000256" key="3">
    <source>
        <dbReference type="PROSITE-ProRule" id="PRU00302"/>
    </source>
</evidence>
<feature type="domain" description="EGF-like" evidence="6">
    <location>
        <begin position="562"/>
        <end position="593"/>
    </location>
</feature>
<sequence length="671" mass="73860">METRMPLIWFVGRLWLFYSVIQISSGQFVKGGSSSQGSSSRYSHFQSEPLVTRTHYPQSQSPQISQRHCDRPKEPEHGSVQCRLLNDKYSCTGECEAGYKFPDGRETYILDCSKHTGQWMPYRNFPDCIGSYGGGGYSESASHSGSRSTGYSQTSSSGSGSYSRSYSHSSSGQSSNYLGGGLNSERYTSLTRGTGQGCSQLKSPSYGSKHCSMTNGQWTCTATCNPGYEFPDGNRQAVLSCHDREGQWTPKSNFDDCRRGHGQETCGQPKPPMYGTHYCSMSNGQWTCQATCNPGYEFPDGSRQATSTCHDRDGRWTPKKDFDSCRRSGSGIGGGSSIAGSCGQPKPPMHGSHYCSMSNGLWSCIGTCNPGYEFPDGSRQTTLGCHDRDGRWSPKKDFDDCRVLCHPPCENGGRCDVHNLCQCPETHRGNRCQYAKYLCDSKRMFFGSVYSDCQHYGEYTECKISCPPGMTFDPPSSSVYRCTVDGLWNPPTAPICVMDSFCEQPPNPSNGHVSCQGNAEIMICTGTCQTGYVFKDGFSELAIQCVRRTGEWTPTVGFPDCEPICSPECLNGGRCIGHNSCLCPKEYRGSRCEYAYSNCDGHDRFASVGWKCEMTQKETICNVSCPARSTKLQPSQPTTYTCSLDGTWQPDLKPICVQGTCNLKLLVSIVI</sequence>
<dbReference type="InterPro" id="IPR035976">
    <property type="entry name" value="Sushi/SCR/CCP_sf"/>
</dbReference>
<feature type="region of interest" description="Disordered" evidence="4">
    <location>
        <begin position="139"/>
        <end position="178"/>
    </location>
</feature>
<feature type="disulfide bond" evidence="2">
    <location>
        <begin position="565"/>
        <end position="575"/>
    </location>
</feature>
<dbReference type="OrthoDB" id="6433408at2759"/>
<comment type="caution">
    <text evidence="2">Lacks conserved residue(s) required for the propagation of feature annotation.</text>
</comment>
<evidence type="ECO:0000259" key="7">
    <source>
        <dbReference type="PROSITE" id="PS50923"/>
    </source>
</evidence>
<feature type="disulfide bond" evidence="2">
    <location>
        <begin position="405"/>
        <end position="415"/>
    </location>
</feature>
<dbReference type="Proteomes" id="UP000886998">
    <property type="component" value="Unassembled WGS sequence"/>
</dbReference>
<feature type="domain" description="EGF-like" evidence="6">
    <location>
        <begin position="402"/>
        <end position="433"/>
    </location>
</feature>
<feature type="domain" description="Sushi" evidence="7">
    <location>
        <begin position="264"/>
        <end position="327"/>
    </location>
</feature>
<name>A0A8X6MBA2_9ARAC</name>
<feature type="domain" description="Sushi" evidence="7">
    <location>
        <begin position="430"/>
        <end position="498"/>
    </location>
</feature>
<feature type="disulfide bond" evidence="3">
    <location>
        <begin position="266"/>
        <end position="309"/>
    </location>
</feature>
<dbReference type="InterPro" id="IPR000436">
    <property type="entry name" value="Sushi_SCR_CCP_dom"/>
</dbReference>
<feature type="signal peptide" evidence="5">
    <location>
        <begin position="1"/>
        <end position="26"/>
    </location>
</feature>
<accession>A0A8X6MBA2</accession>
<feature type="region of interest" description="Disordered" evidence="4">
    <location>
        <begin position="56"/>
        <end position="77"/>
    </location>
</feature>
<gene>
    <name evidence="8" type="primary">CSH_0392</name>
    <name evidence="8" type="ORF">TNIN_44091</name>
</gene>
<comment type="caution">
    <text evidence="8">The sequence shown here is derived from an EMBL/GenBank/DDBJ whole genome shotgun (WGS) entry which is preliminary data.</text>
</comment>